<dbReference type="InterPro" id="IPR012189">
    <property type="entry name" value="Pept_M28E_Ap1"/>
</dbReference>
<evidence type="ECO:0000256" key="6">
    <source>
        <dbReference type="ARBA" id="ARBA00022833"/>
    </source>
</evidence>
<dbReference type="Pfam" id="PF04389">
    <property type="entry name" value="Peptidase_M28"/>
    <property type="match status" value="1"/>
</dbReference>
<dbReference type="GO" id="GO:0008235">
    <property type="term" value="F:metalloexopeptidase activity"/>
    <property type="evidence" value="ECO:0007669"/>
    <property type="project" value="InterPro"/>
</dbReference>
<dbReference type="Gene3D" id="3.40.630.10">
    <property type="entry name" value="Zn peptidases"/>
    <property type="match status" value="1"/>
</dbReference>
<feature type="binding site" evidence="7">
    <location>
        <position position="224"/>
    </location>
    <ligand>
        <name>Zn(2+)</name>
        <dbReference type="ChEBI" id="CHEBI:29105"/>
        <label>1</label>
    </ligand>
</feature>
<dbReference type="Gene3D" id="2.60.120.380">
    <property type="match status" value="2"/>
</dbReference>
<evidence type="ECO:0000256" key="3">
    <source>
        <dbReference type="ARBA" id="ARBA00022723"/>
    </source>
</evidence>
<keyword evidence="3 7" id="KW-0479">Metal-binding</keyword>
<dbReference type="PIRSF" id="PIRSF036685">
    <property type="entry name" value="BacLeuNPeptidase"/>
    <property type="match status" value="1"/>
</dbReference>
<protein>
    <submittedName>
        <fullName evidence="12">M20/M25/M40 family metallo-hydrolase</fullName>
    </submittedName>
</protein>
<dbReference type="Pfam" id="PF04151">
    <property type="entry name" value="PPC"/>
    <property type="match status" value="2"/>
</dbReference>
<comment type="caution">
    <text evidence="12">The sequence shown here is derived from an EMBL/GenBank/DDBJ whole genome shotgun (WGS) entry which is preliminary data.</text>
</comment>
<feature type="domain" description="Peptidase C-terminal archaeal/bacterial" evidence="10">
    <location>
        <begin position="527"/>
        <end position="592"/>
    </location>
</feature>
<gene>
    <name evidence="12" type="ORF">HC757_04775</name>
</gene>
<evidence type="ECO:0000256" key="1">
    <source>
        <dbReference type="ARBA" id="ARBA00022438"/>
    </source>
</evidence>
<dbReference type="AlphaFoldDB" id="A0A972JJV7"/>
<feature type="binding site" evidence="7">
    <location>
        <position position="204"/>
    </location>
    <ligand>
        <name>Zn(2+)</name>
        <dbReference type="ChEBI" id="CHEBI:29105"/>
        <label>1</label>
    </ligand>
</feature>
<keyword evidence="1" id="KW-0031">Aminopeptidase</keyword>
<feature type="binding site" evidence="7">
    <location>
        <position position="286"/>
    </location>
    <ligand>
        <name>Zn(2+)</name>
        <dbReference type="ChEBI" id="CHEBI:29105"/>
        <label>1</label>
    </ligand>
</feature>
<dbReference type="RefSeq" id="WP_169563155.1">
    <property type="nucleotide sequence ID" value="NZ_JAAXYH010000002.1"/>
</dbReference>
<evidence type="ECO:0000313" key="12">
    <source>
        <dbReference type="EMBL" id="NMH64479.1"/>
    </source>
</evidence>
<feature type="domain" description="Peptidase M28" evidence="11">
    <location>
        <begin position="185"/>
        <end position="381"/>
    </location>
</feature>
<evidence type="ECO:0000259" key="11">
    <source>
        <dbReference type="Pfam" id="PF04389"/>
    </source>
</evidence>
<evidence type="ECO:0000256" key="7">
    <source>
        <dbReference type="PIRSR" id="PIRSR036685-1"/>
    </source>
</evidence>
<dbReference type="InterPro" id="IPR007280">
    <property type="entry name" value="Peptidase_C_arc/bac"/>
</dbReference>
<keyword evidence="5" id="KW-0378">Hydrolase</keyword>
<dbReference type="Proteomes" id="UP000737113">
    <property type="component" value="Unassembled WGS sequence"/>
</dbReference>
<dbReference type="GO" id="GO:0006508">
    <property type="term" value="P:proteolysis"/>
    <property type="evidence" value="ECO:0007669"/>
    <property type="project" value="UniProtKB-KW"/>
</dbReference>
<feature type="domain" description="Peptidase C-terminal archaeal/bacterial" evidence="10">
    <location>
        <begin position="424"/>
        <end position="491"/>
    </location>
</feature>
<keyword evidence="2" id="KW-0645">Protease</keyword>
<dbReference type="GO" id="GO:0004177">
    <property type="term" value="F:aminopeptidase activity"/>
    <property type="evidence" value="ECO:0007669"/>
    <property type="project" value="UniProtKB-KW"/>
</dbReference>
<feature type="chain" id="PRO_5037247997" evidence="9">
    <location>
        <begin position="24"/>
        <end position="608"/>
    </location>
</feature>
<dbReference type="PANTHER" id="PTHR12147">
    <property type="entry name" value="METALLOPEPTIDASE M28 FAMILY MEMBER"/>
    <property type="match status" value="1"/>
</dbReference>
<proteinExistence type="predicted"/>
<keyword evidence="6 7" id="KW-0862">Zinc</keyword>
<evidence type="ECO:0000256" key="5">
    <source>
        <dbReference type="ARBA" id="ARBA00022801"/>
    </source>
</evidence>
<name>A0A972JJV7_9GAMM</name>
<comment type="cofactor">
    <cofactor evidence="7">
        <name>Zn(2+)</name>
        <dbReference type="ChEBI" id="CHEBI:29105"/>
    </cofactor>
    <text evidence="7">Binds 2 Zn(2+) ions per subunit.</text>
</comment>
<accession>A0A972JJV7</accession>
<feature type="disulfide bond" evidence="8">
    <location>
        <begin position="330"/>
        <end position="334"/>
    </location>
</feature>
<feature type="binding site" evidence="7">
    <location>
        <position position="259"/>
    </location>
    <ligand>
        <name>Zn(2+)</name>
        <dbReference type="ChEBI" id="CHEBI:29105"/>
        <label>2</label>
        <note>catalytic</note>
    </ligand>
</feature>
<evidence type="ECO:0000256" key="4">
    <source>
        <dbReference type="ARBA" id="ARBA00022729"/>
    </source>
</evidence>
<dbReference type="InterPro" id="IPR007484">
    <property type="entry name" value="Peptidase_M28"/>
</dbReference>
<keyword evidence="13" id="KW-1185">Reference proteome</keyword>
<evidence type="ECO:0000313" key="13">
    <source>
        <dbReference type="Proteomes" id="UP000737113"/>
    </source>
</evidence>
<feature type="signal peptide" evidence="9">
    <location>
        <begin position="1"/>
        <end position="23"/>
    </location>
</feature>
<evidence type="ECO:0000256" key="8">
    <source>
        <dbReference type="PIRSR" id="PIRSR036685-2"/>
    </source>
</evidence>
<dbReference type="PANTHER" id="PTHR12147:SF56">
    <property type="entry name" value="AMINOPEPTIDASE YDR415C-RELATED"/>
    <property type="match status" value="1"/>
</dbReference>
<feature type="binding site" evidence="7">
    <location>
        <position position="363"/>
    </location>
    <ligand>
        <name>Zn(2+)</name>
        <dbReference type="ChEBI" id="CHEBI:29105"/>
        <label>2</label>
        <note>catalytic</note>
    </ligand>
</feature>
<evidence type="ECO:0000256" key="9">
    <source>
        <dbReference type="SAM" id="SignalP"/>
    </source>
</evidence>
<keyword evidence="4 9" id="KW-0732">Signal</keyword>
<evidence type="ECO:0000259" key="10">
    <source>
        <dbReference type="Pfam" id="PF04151"/>
    </source>
</evidence>
<reference evidence="12" key="1">
    <citation type="submission" date="2020-04" db="EMBL/GenBank/DDBJ databases">
        <title>Description of Shewanella salipaludis sp. nov., isolated from a salt marsh.</title>
        <authorList>
            <person name="Park S."/>
            <person name="Yoon J.-H."/>
        </authorList>
    </citation>
    <scope>NUCLEOTIDE SEQUENCE</scope>
    <source>
        <strain evidence="12">SHSM-M6</strain>
    </source>
</reference>
<organism evidence="12 13">
    <name type="scientific">Shewanella salipaludis</name>
    <dbReference type="NCBI Taxonomy" id="2723052"/>
    <lineage>
        <taxon>Bacteria</taxon>
        <taxon>Pseudomonadati</taxon>
        <taxon>Pseudomonadota</taxon>
        <taxon>Gammaproteobacteria</taxon>
        <taxon>Alteromonadales</taxon>
        <taxon>Shewanellaceae</taxon>
        <taxon>Shewanella</taxon>
    </lineage>
</organism>
<dbReference type="GO" id="GO:0046872">
    <property type="term" value="F:metal ion binding"/>
    <property type="evidence" value="ECO:0007669"/>
    <property type="project" value="UniProtKB-KW"/>
</dbReference>
<evidence type="ECO:0000256" key="2">
    <source>
        <dbReference type="ARBA" id="ARBA00022670"/>
    </source>
</evidence>
<dbReference type="SUPFAM" id="SSF53187">
    <property type="entry name" value="Zn-dependent exopeptidases"/>
    <property type="match status" value="1"/>
</dbReference>
<dbReference type="EMBL" id="JAAXYH010000002">
    <property type="protein sequence ID" value="NMH64479.1"/>
    <property type="molecule type" value="Genomic_DNA"/>
</dbReference>
<keyword evidence="8" id="KW-1015">Disulfide bond</keyword>
<sequence>MKASIKTALLSLAPLMVLTQVQAKDLWITADSDTLNTLKQVQAVIPEQMNALMPQQRLIARVPEQAILKLSTLMHEQHNRCGGFTVHESQQQALLASQLPISLAQFNPPEIGQQQKVTTAIAAVSGDNIITTIGAMSNFTNRYYTSSHGQNAAIWLADEWTSMVQGYSWASVSRYDHSAWGQDSVVLTLQGSSQAQEIVVLGGHLDSINGGNTGESALAPGADDNASGIATLTEILRVFMAQGNQPGRTIKFIGYAAEEVGLRGSQAIANEAASNNQQVIAVMQLDMTAYAGSVEDIVFMDDYTDSKLNQYMTQLLDAYLPSVNYSYSTCGYGCSDHASWHNAGFSATMPFESTMGSHNNAIHTANDTLAQFNYSADHALNFAKLGAAFALELGFGEALPLPTATPLENQIPISNIAGATGSENLYVMTVPANASQLTIGSSGGSGDADLYVRQGQVPTSSSYDCRPYKGGNDEQCSFTSPVAGDYYVMLQGYSSYAGLTLSGSYNTGSGGDSGVLTDLSASAEWLYHTVTVPSGMSSLTVTISGGTGDADLYLKAGSQPTGSSYACRPYKSGNEESCTINNPQAGEWYIGINPYAAFSGVTLNWQYQ</sequence>
<dbReference type="InterPro" id="IPR045175">
    <property type="entry name" value="M28_fam"/>
</dbReference>